<reference evidence="12 13" key="1">
    <citation type="journal article" date="2010" name="Stand. Genomic Sci.">
        <title>Complete genome sequence of Haliangium ochraceum type strain (SMP-2).</title>
        <authorList>
            <consortium name="US DOE Joint Genome Institute (JGI-PGF)"/>
            <person name="Ivanova N."/>
            <person name="Daum C."/>
            <person name="Lang E."/>
            <person name="Abt B."/>
            <person name="Kopitz M."/>
            <person name="Saunders E."/>
            <person name="Lapidus A."/>
            <person name="Lucas S."/>
            <person name="Glavina Del Rio T."/>
            <person name="Nolan M."/>
            <person name="Tice H."/>
            <person name="Copeland A."/>
            <person name="Cheng J.F."/>
            <person name="Chen F."/>
            <person name="Bruce D."/>
            <person name="Goodwin L."/>
            <person name="Pitluck S."/>
            <person name="Mavromatis K."/>
            <person name="Pati A."/>
            <person name="Mikhailova N."/>
            <person name="Chen A."/>
            <person name="Palaniappan K."/>
            <person name="Land M."/>
            <person name="Hauser L."/>
            <person name="Chang Y.J."/>
            <person name="Jeffries C.D."/>
            <person name="Detter J.C."/>
            <person name="Brettin T."/>
            <person name="Rohde M."/>
            <person name="Goker M."/>
            <person name="Bristow J."/>
            <person name="Markowitz V."/>
            <person name="Eisen J.A."/>
            <person name="Hugenholtz P."/>
            <person name="Kyrpides N.C."/>
            <person name="Klenk H.P."/>
        </authorList>
    </citation>
    <scope>NUCLEOTIDE SEQUENCE [LARGE SCALE GENOMIC DNA]</scope>
    <source>
        <strain evidence="13">DSM 14365 / CIP 107738 / JCM 11303 / AJ 13395 / SMP-2</strain>
    </source>
</reference>
<dbReference type="NCBIfam" id="TIGR00858">
    <property type="entry name" value="bioF"/>
    <property type="match status" value="1"/>
</dbReference>
<dbReference type="PROSITE" id="PS00599">
    <property type="entry name" value="AA_TRANSFER_CLASS_2"/>
    <property type="match status" value="1"/>
</dbReference>
<dbReference type="PANTHER" id="PTHR13693">
    <property type="entry name" value="CLASS II AMINOTRANSFERASE/8-AMINO-7-OXONONANOATE SYNTHASE"/>
    <property type="match status" value="1"/>
</dbReference>
<accession>D0LVN9</accession>
<evidence type="ECO:0000259" key="11">
    <source>
        <dbReference type="Pfam" id="PF00155"/>
    </source>
</evidence>
<dbReference type="InterPro" id="IPR015421">
    <property type="entry name" value="PyrdxlP-dep_Trfase_major"/>
</dbReference>
<keyword evidence="7 9" id="KW-0663">Pyridoxal phosphate</keyword>
<comment type="function">
    <text evidence="10">Catalyzes the decarboxylative condensation of pimeloyl-[acyl-carrier protein] and L-alanine to produce 8-amino-7-oxononanoate (AON), [acyl-carrier protein], and carbon dioxide.</text>
</comment>
<evidence type="ECO:0000313" key="12">
    <source>
        <dbReference type="EMBL" id="ACY19357.1"/>
    </source>
</evidence>
<keyword evidence="13" id="KW-1185">Reference proteome</keyword>
<dbReference type="GO" id="GO:0008710">
    <property type="term" value="F:8-amino-7-oxononanoate synthase activity"/>
    <property type="evidence" value="ECO:0007669"/>
    <property type="project" value="UniProtKB-UniRule"/>
</dbReference>
<gene>
    <name evidence="12" type="ordered locus">Hoch_6894</name>
</gene>
<name>D0LVN9_HALO1</name>
<evidence type="ECO:0000256" key="9">
    <source>
        <dbReference type="PIRSR" id="PIRSR604723-51"/>
    </source>
</evidence>
<dbReference type="GO" id="GO:0009102">
    <property type="term" value="P:biotin biosynthetic process"/>
    <property type="evidence" value="ECO:0007669"/>
    <property type="project" value="UniProtKB-UniRule"/>
</dbReference>
<comment type="cofactor">
    <cofactor evidence="1 9 10">
        <name>pyridoxal 5'-phosphate</name>
        <dbReference type="ChEBI" id="CHEBI:597326"/>
    </cofactor>
</comment>
<dbReference type="Gene3D" id="3.90.1150.10">
    <property type="entry name" value="Aspartate Aminotransferase, domain 1"/>
    <property type="match status" value="1"/>
</dbReference>
<proteinExistence type="inferred from homology"/>
<comment type="similarity">
    <text evidence="3 10">Belongs to the class-II pyridoxal-phosphate-dependent aminotransferase family. BioF subfamily.</text>
</comment>
<evidence type="ECO:0000256" key="10">
    <source>
        <dbReference type="RuleBase" id="RU003693"/>
    </source>
</evidence>
<keyword evidence="12" id="KW-0012">Acyltransferase</keyword>
<evidence type="ECO:0000313" key="13">
    <source>
        <dbReference type="Proteomes" id="UP000001880"/>
    </source>
</evidence>
<evidence type="ECO:0000256" key="2">
    <source>
        <dbReference type="ARBA" id="ARBA00004746"/>
    </source>
</evidence>
<evidence type="ECO:0000256" key="8">
    <source>
        <dbReference type="ARBA" id="ARBA00047715"/>
    </source>
</evidence>
<protein>
    <recommendedName>
        <fullName evidence="10">8-amino-7-ketopelargonate synthase</fullName>
        <ecNumber evidence="10">2.3.1.47</ecNumber>
    </recommendedName>
</protein>
<comment type="subunit">
    <text evidence="4 10">Homodimer.</text>
</comment>
<dbReference type="InterPro" id="IPR004723">
    <property type="entry name" value="AONS_Archaea/Proteobacteria"/>
</dbReference>
<dbReference type="eggNOG" id="COG0156">
    <property type="taxonomic scope" value="Bacteria"/>
</dbReference>
<dbReference type="Gene3D" id="3.40.640.10">
    <property type="entry name" value="Type I PLP-dependent aspartate aminotransferase-like (Major domain)"/>
    <property type="match status" value="1"/>
</dbReference>
<dbReference type="SUPFAM" id="SSF53383">
    <property type="entry name" value="PLP-dependent transferases"/>
    <property type="match status" value="1"/>
</dbReference>
<evidence type="ECO:0000256" key="4">
    <source>
        <dbReference type="ARBA" id="ARBA00011738"/>
    </source>
</evidence>
<keyword evidence="5 10" id="KW-0808">Transferase</keyword>
<dbReference type="RefSeq" id="WP_012831949.1">
    <property type="nucleotide sequence ID" value="NC_013440.1"/>
</dbReference>
<sequence length="399" mass="42227">MAEPDDWKRELAALEADARRRSLRTLSSAPGRLVTLDGREVLNLSSNNYLGLADHPALKRASIAATERAGTGAAASRLILGNQREHEDFERELARFHHKPAALLFNSGYNANVGVLQTIARAGDLIFSDALNHASIIDGCRLSRARVIVYPHADVAALAELIAREHASAGEGAARARRIVVTDAVFSMDGDRAPLRELSALCERTGAVLVVDEAHSVALSGPGGRGLAAELGAKVDVHVGTLSKALGSFGGYVAGSETLRALLLNRARSFVFTTALPPGVVAATRAALALVAGEEGEALRARLADNIERFRRGLAALGLLVENVGATPIFPVLVGDEARTMECTRLLLERGLYVQGIRPPTVPAGTSRLRFALMATHTADDLDRALSELERLASAGLLG</sequence>
<feature type="domain" description="Aminotransferase class I/classII large" evidence="11">
    <location>
        <begin position="40"/>
        <end position="388"/>
    </location>
</feature>
<dbReference type="EMBL" id="CP001804">
    <property type="protein sequence ID" value="ACY19357.1"/>
    <property type="molecule type" value="Genomic_DNA"/>
</dbReference>
<dbReference type="EC" id="2.3.1.47" evidence="10"/>
<dbReference type="STRING" id="502025.Hoch_6894"/>
<evidence type="ECO:0000256" key="7">
    <source>
        <dbReference type="ARBA" id="ARBA00022898"/>
    </source>
</evidence>
<dbReference type="InterPro" id="IPR001917">
    <property type="entry name" value="Aminotrans_II_pyridoxalP_BS"/>
</dbReference>
<dbReference type="UniPathway" id="UPA00078"/>
<dbReference type="AlphaFoldDB" id="D0LVN9"/>
<dbReference type="InterPro" id="IPR015422">
    <property type="entry name" value="PyrdxlP-dep_Trfase_small"/>
</dbReference>
<evidence type="ECO:0000256" key="5">
    <source>
        <dbReference type="ARBA" id="ARBA00022679"/>
    </source>
</evidence>
<dbReference type="Pfam" id="PF00155">
    <property type="entry name" value="Aminotran_1_2"/>
    <property type="match status" value="1"/>
</dbReference>
<dbReference type="Proteomes" id="UP000001880">
    <property type="component" value="Chromosome"/>
</dbReference>
<feature type="modified residue" description="N6-(pyridoxal phosphate)lysine" evidence="9">
    <location>
        <position position="244"/>
    </location>
</feature>
<evidence type="ECO:0000256" key="3">
    <source>
        <dbReference type="ARBA" id="ARBA00010008"/>
    </source>
</evidence>
<dbReference type="GO" id="GO:0030170">
    <property type="term" value="F:pyridoxal phosphate binding"/>
    <property type="evidence" value="ECO:0007669"/>
    <property type="project" value="InterPro"/>
</dbReference>
<dbReference type="InterPro" id="IPR015424">
    <property type="entry name" value="PyrdxlP-dep_Trfase"/>
</dbReference>
<dbReference type="HOGENOM" id="CLU_015846_11_2_7"/>
<evidence type="ECO:0000256" key="1">
    <source>
        <dbReference type="ARBA" id="ARBA00001933"/>
    </source>
</evidence>
<evidence type="ECO:0000256" key="6">
    <source>
        <dbReference type="ARBA" id="ARBA00022756"/>
    </source>
</evidence>
<comment type="catalytic activity">
    <reaction evidence="8 10">
        <text>6-carboxyhexanoyl-[ACP] + L-alanine + H(+) = (8S)-8-amino-7-oxononanoate + holo-[ACP] + CO2</text>
        <dbReference type="Rhea" id="RHEA:42288"/>
        <dbReference type="Rhea" id="RHEA-COMP:9685"/>
        <dbReference type="Rhea" id="RHEA-COMP:9955"/>
        <dbReference type="ChEBI" id="CHEBI:15378"/>
        <dbReference type="ChEBI" id="CHEBI:16526"/>
        <dbReference type="ChEBI" id="CHEBI:57972"/>
        <dbReference type="ChEBI" id="CHEBI:64479"/>
        <dbReference type="ChEBI" id="CHEBI:78846"/>
        <dbReference type="ChEBI" id="CHEBI:149468"/>
        <dbReference type="EC" id="2.3.1.47"/>
    </reaction>
</comment>
<comment type="pathway">
    <text evidence="2 10">Cofactor biosynthesis; biotin biosynthesis.</text>
</comment>
<dbReference type="CDD" id="cd06454">
    <property type="entry name" value="KBL_like"/>
    <property type="match status" value="1"/>
</dbReference>
<dbReference type="InterPro" id="IPR050087">
    <property type="entry name" value="AON_synthase_class-II"/>
</dbReference>
<dbReference type="PANTHER" id="PTHR13693:SF100">
    <property type="entry name" value="8-AMINO-7-OXONONANOATE SYNTHASE"/>
    <property type="match status" value="1"/>
</dbReference>
<dbReference type="InterPro" id="IPR004839">
    <property type="entry name" value="Aminotransferase_I/II_large"/>
</dbReference>
<dbReference type="KEGG" id="hoh:Hoch_6894"/>
<dbReference type="OrthoDB" id="9807157at2"/>
<keyword evidence="6" id="KW-0093">Biotin biosynthesis</keyword>
<organism evidence="12 13">
    <name type="scientific">Haliangium ochraceum (strain DSM 14365 / JCM 11303 / SMP-2)</name>
    <dbReference type="NCBI Taxonomy" id="502025"/>
    <lineage>
        <taxon>Bacteria</taxon>
        <taxon>Pseudomonadati</taxon>
        <taxon>Myxococcota</taxon>
        <taxon>Polyangia</taxon>
        <taxon>Haliangiales</taxon>
        <taxon>Kofleriaceae</taxon>
        <taxon>Haliangium</taxon>
    </lineage>
</organism>